<evidence type="ECO:0000256" key="1">
    <source>
        <dbReference type="ARBA" id="ARBA00022723"/>
    </source>
</evidence>
<evidence type="ECO:0000256" key="2">
    <source>
        <dbReference type="ARBA" id="ARBA00022771"/>
    </source>
</evidence>
<dbReference type="PATRIC" id="fig|37919.13.peg.6349"/>
<evidence type="ECO:0000259" key="5">
    <source>
        <dbReference type="Pfam" id="PF01258"/>
    </source>
</evidence>
<protein>
    <recommendedName>
        <fullName evidence="5">Zinc finger DksA/TraR C4-type domain-containing protein</fullName>
    </recommendedName>
</protein>
<accession>A0A1B1KDL6</accession>
<dbReference type="Pfam" id="PF01258">
    <property type="entry name" value="zf-dskA_traR"/>
    <property type="match status" value="1"/>
</dbReference>
<organism evidence="6 7">
    <name type="scientific">Rhodococcus opacus</name>
    <name type="common">Nocardia opaca</name>
    <dbReference type="NCBI Taxonomy" id="37919"/>
    <lineage>
        <taxon>Bacteria</taxon>
        <taxon>Bacillati</taxon>
        <taxon>Actinomycetota</taxon>
        <taxon>Actinomycetes</taxon>
        <taxon>Mycobacteriales</taxon>
        <taxon>Nocardiaceae</taxon>
        <taxon>Rhodococcus</taxon>
    </lineage>
</organism>
<keyword evidence="1" id="KW-0479">Metal-binding</keyword>
<dbReference type="InterPro" id="IPR000962">
    <property type="entry name" value="Znf_DskA_TraR"/>
</dbReference>
<feature type="domain" description="Zinc finger DksA/TraR C4-type" evidence="5">
    <location>
        <begin position="82"/>
        <end position="113"/>
    </location>
</feature>
<reference evidence="6 7" key="1">
    <citation type="submission" date="2014-07" db="EMBL/GenBank/DDBJ databases">
        <authorList>
            <person name="Zhang J.E."/>
            <person name="Yang H."/>
            <person name="Guo J."/>
            <person name="Deng Z."/>
            <person name="Luo H."/>
            <person name="Luo M."/>
            <person name="Zhao B."/>
        </authorList>
    </citation>
    <scope>NUCLEOTIDE SEQUENCE [LARGE SCALE GENOMIC DNA]</scope>
    <source>
        <strain evidence="6 7">1CP</strain>
    </source>
</reference>
<name>A0A1B1KDL6_RHOOP</name>
<dbReference type="Gene3D" id="1.20.120.910">
    <property type="entry name" value="DksA, coiled-coil domain"/>
    <property type="match status" value="1"/>
</dbReference>
<dbReference type="EMBL" id="CP009111">
    <property type="protein sequence ID" value="ANS30703.1"/>
    <property type="molecule type" value="Genomic_DNA"/>
</dbReference>
<dbReference type="GO" id="GO:0008270">
    <property type="term" value="F:zinc ion binding"/>
    <property type="evidence" value="ECO:0007669"/>
    <property type="project" value="UniProtKB-KW"/>
</dbReference>
<evidence type="ECO:0000313" key="6">
    <source>
        <dbReference type="EMBL" id="ANS30703.1"/>
    </source>
</evidence>
<evidence type="ECO:0000313" key="7">
    <source>
        <dbReference type="Proteomes" id="UP000186108"/>
    </source>
</evidence>
<dbReference type="PROSITE" id="PS51128">
    <property type="entry name" value="ZF_DKSA_2"/>
    <property type="match status" value="1"/>
</dbReference>
<evidence type="ECO:0000256" key="3">
    <source>
        <dbReference type="ARBA" id="ARBA00022833"/>
    </source>
</evidence>
<evidence type="ECO:0000256" key="4">
    <source>
        <dbReference type="PROSITE-ProRule" id="PRU00510"/>
    </source>
</evidence>
<keyword evidence="3" id="KW-0862">Zinc</keyword>
<dbReference type="PANTHER" id="PTHR33823:SF4">
    <property type="entry name" value="GENERAL STRESS PROTEIN 16O"/>
    <property type="match status" value="1"/>
</dbReference>
<dbReference type="RefSeq" id="WP_065492260.1">
    <property type="nucleotide sequence ID" value="NZ_CP009111.1"/>
</dbReference>
<feature type="zinc finger region" description="dksA C4-type" evidence="4">
    <location>
        <begin position="87"/>
        <end position="111"/>
    </location>
</feature>
<sequence>MTVPEHHTRIAEERADTERRIASLTSRFTAIVEGSEFTTDDDEHDPEGSTIAFERAQVSALLADARRELEDLAAAQQRLDSGTYGLCTRCGLPIADVRLDALPAAQTCIDCAG</sequence>
<proteinExistence type="predicted"/>
<gene>
    <name evidence="6" type="ORF">R1CP_30380</name>
</gene>
<dbReference type="SUPFAM" id="SSF57716">
    <property type="entry name" value="Glucocorticoid receptor-like (DNA-binding domain)"/>
    <property type="match status" value="1"/>
</dbReference>
<dbReference type="AlphaFoldDB" id="A0A1B1KDL6"/>
<keyword evidence="2" id="KW-0863">Zinc-finger</keyword>
<dbReference type="PANTHER" id="PTHR33823">
    <property type="entry name" value="RNA POLYMERASE-BINDING TRANSCRIPTION FACTOR DKSA-RELATED"/>
    <property type="match status" value="1"/>
</dbReference>
<dbReference type="Proteomes" id="UP000186108">
    <property type="component" value="Chromosome"/>
</dbReference>